<dbReference type="Proteomes" id="UP000037460">
    <property type="component" value="Unassembled WGS sequence"/>
</dbReference>
<protein>
    <submittedName>
        <fullName evidence="1">Uncharacterized protein</fullName>
    </submittedName>
</protein>
<reference evidence="2" key="1">
    <citation type="journal article" date="2015" name="PLoS Genet.">
        <title>Genome Sequence and Transcriptome Analyses of Chrysochromulina tobin: Metabolic Tools for Enhanced Algal Fitness in the Prominent Order Prymnesiales (Haptophyceae).</title>
        <authorList>
            <person name="Hovde B.T."/>
            <person name="Deodato C.R."/>
            <person name="Hunsperger H.M."/>
            <person name="Ryken S.A."/>
            <person name="Yost W."/>
            <person name="Jha R.K."/>
            <person name="Patterson J."/>
            <person name="Monnat R.J. Jr."/>
            <person name="Barlow S.B."/>
            <person name="Starkenburg S.R."/>
            <person name="Cattolico R.A."/>
        </authorList>
    </citation>
    <scope>NUCLEOTIDE SEQUENCE</scope>
    <source>
        <strain evidence="2">CCMP291</strain>
    </source>
</reference>
<evidence type="ECO:0000313" key="2">
    <source>
        <dbReference type="Proteomes" id="UP000037460"/>
    </source>
</evidence>
<keyword evidence="2" id="KW-1185">Reference proteome</keyword>
<accession>A0A0M0JH81</accession>
<dbReference type="SUPFAM" id="SSF51445">
    <property type="entry name" value="(Trans)glycosidases"/>
    <property type="match status" value="1"/>
</dbReference>
<dbReference type="InterPro" id="IPR017853">
    <property type="entry name" value="GH"/>
</dbReference>
<comment type="caution">
    <text evidence="1">The sequence shown here is derived from an EMBL/GenBank/DDBJ whole genome shotgun (WGS) entry which is preliminary data.</text>
</comment>
<sequence>MAAQTADLAISPSCFGVWDRGDAVEDFREFPFVRGTCCNAPWNRVEAKPGVFDWTQLDRLVEKAFRENVSLYVAFEAGPESPDWVYEAGVPKVVTKLGKRSGGDEWPHYPFYLAPEYKEHYHRFLKAVAEHLLSYPKAKRDCIAFIQVKTGCTGDECPYKGEPTDAAFDLDVKGPAWNKFRLETFALYAELFGPESGLNISLLFNGLAPEDDEDEGQDEGNALQAELWQWATTTLKNGFGIKNGALCRGHHLHGERGATSTYLPYLVAPSGLTLFRRSEMDRTWTRPYYQLNVPLHFFWGVVNALNAGQSIMDVSKEAMLVCKEQGFDYAFQFFTRYASQIHPALATEAFCALHKGLDCADFEVYPEDTFGKARARKRSVERSKAIVAEYAKYGAAIDDEDALTYGQVWQRGNQAGFNDVGWEIWPENYSRFLTQIEPDATSIPRWRIGGPLTATSPIYSRFGRGFEHATGKDALYLKLHEGFSADSSPKIMSITVVWYDAHEGSQWRLEYDAGAPSMKTALTVTGTGDQTWHHEVVTLRDAVFRQGGPKGADLALVNADDKDDVFSLVEVHRGEPLVPVLRPPAEIRVFSGHARGAKYGSRSEIDK</sequence>
<name>A0A0M0JH81_9EUKA</name>
<gene>
    <name evidence="1" type="ORF">Ctob_011868</name>
</gene>
<organism evidence="1 2">
    <name type="scientific">Chrysochromulina tobinii</name>
    <dbReference type="NCBI Taxonomy" id="1460289"/>
    <lineage>
        <taxon>Eukaryota</taxon>
        <taxon>Haptista</taxon>
        <taxon>Haptophyta</taxon>
        <taxon>Prymnesiophyceae</taxon>
        <taxon>Prymnesiales</taxon>
        <taxon>Chrysochromulinaceae</taxon>
        <taxon>Chrysochromulina</taxon>
    </lineage>
</organism>
<dbReference type="Gene3D" id="3.20.20.80">
    <property type="entry name" value="Glycosidases"/>
    <property type="match status" value="1"/>
</dbReference>
<evidence type="ECO:0000313" key="1">
    <source>
        <dbReference type="EMBL" id="KOO25593.1"/>
    </source>
</evidence>
<dbReference type="EMBL" id="JWZX01002953">
    <property type="protein sequence ID" value="KOO25593.1"/>
    <property type="molecule type" value="Genomic_DNA"/>
</dbReference>
<dbReference type="AlphaFoldDB" id="A0A0M0JH81"/>
<proteinExistence type="predicted"/>